<dbReference type="SMART" id="SM00448">
    <property type="entry name" value="REC"/>
    <property type="match status" value="1"/>
</dbReference>
<dbReference type="SMART" id="SM00421">
    <property type="entry name" value="HTH_LUXR"/>
    <property type="match status" value="1"/>
</dbReference>
<keyword evidence="3 8" id="KW-0238">DNA-binding</keyword>
<dbReference type="PROSITE" id="PS50043">
    <property type="entry name" value="HTH_LUXR_2"/>
    <property type="match status" value="1"/>
</dbReference>
<dbReference type="PANTHER" id="PTHR43214:SF24">
    <property type="entry name" value="TRANSCRIPTIONAL REGULATORY PROTEIN NARL-RELATED"/>
    <property type="match status" value="1"/>
</dbReference>
<dbReference type="EMBL" id="LT629776">
    <property type="protein sequence ID" value="SDS04642.1"/>
    <property type="molecule type" value="Genomic_DNA"/>
</dbReference>
<dbReference type="InterPro" id="IPR011006">
    <property type="entry name" value="CheY-like_superfamily"/>
</dbReference>
<evidence type="ECO:0000259" key="7">
    <source>
        <dbReference type="PROSITE" id="PS50110"/>
    </source>
</evidence>
<dbReference type="Pfam" id="PF00196">
    <property type="entry name" value="GerE"/>
    <property type="match status" value="1"/>
</dbReference>
<dbReference type="STRING" id="545619.SAMN04489860_0670"/>
<evidence type="ECO:0000313" key="8">
    <source>
        <dbReference type="EMBL" id="SDS04642.1"/>
    </source>
</evidence>
<name>A0A1H1P0A9_9CELL</name>
<reference evidence="8 9" key="1">
    <citation type="submission" date="2016-10" db="EMBL/GenBank/DDBJ databases">
        <authorList>
            <person name="de Groot N.N."/>
        </authorList>
    </citation>
    <scope>NUCLEOTIDE SEQUENCE [LARGE SCALE GENOMIC DNA]</scope>
    <source>
        <strain evidence="8 9">DSM 22126</strain>
    </source>
</reference>
<dbReference type="AlphaFoldDB" id="A0A1H1P0A9"/>
<dbReference type="PROSITE" id="PS50110">
    <property type="entry name" value="RESPONSE_REGULATORY"/>
    <property type="match status" value="1"/>
</dbReference>
<dbReference type="GO" id="GO:0000160">
    <property type="term" value="P:phosphorelay signal transduction system"/>
    <property type="evidence" value="ECO:0007669"/>
    <property type="project" value="InterPro"/>
</dbReference>
<dbReference type="SUPFAM" id="SSF52172">
    <property type="entry name" value="CheY-like"/>
    <property type="match status" value="1"/>
</dbReference>
<keyword evidence="1 5" id="KW-0597">Phosphoprotein</keyword>
<keyword evidence="4" id="KW-0804">Transcription</keyword>
<dbReference type="Pfam" id="PF00072">
    <property type="entry name" value="Response_reg"/>
    <property type="match status" value="1"/>
</dbReference>
<dbReference type="Gene3D" id="3.40.50.2300">
    <property type="match status" value="1"/>
</dbReference>
<evidence type="ECO:0000259" key="6">
    <source>
        <dbReference type="PROSITE" id="PS50043"/>
    </source>
</evidence>
<dbReference type="PANTHER" id="PTHR43214">
    <property type="entry name" value="TWO-COMPONENT RESPONSE REGULATOR"/>
    <property type="match status" value="1"/>
</dbReference>
<feature type="modified residue" description="4-aspartylphosphate" evidence="5">
    <location>
        <position position="50"/>
    </location>
</feature>
<evidence type="ECO:0000313" key="9">
    <source>
        <dbReference type="Proteomes" id="UP000185663"/>
    </source>
</evidence>
<dbReference type="GO" id="GO:0003677">
    <property type="term" value="F:DNA binding"/>
    <property type="evidence" value="ECO:0007669"/>
    <property type="project" value="UniProtKB-KW"/>
</dbReference>
<accession>A0A1H1P0A9</accession>
<dbReference type="CDD" id="cd17535">
    <property type="entry name" value="REC_NarL-like"/>
    <property type="match status" value="1"/>
</dbReference>
<dbReference type="InterPro" id="IPR001789">
    <property type="entry name" value="Sig_transdc_resp-reg_receiver"/>
</dbReference>
<evidence type="ECO:0000256" key="1">
    <source>
        <dbReference type="ARBA" id="ARBA00022553"/>
    </source>
</evidence>
<protein>
    <submittedName>
        <fullName evidence="8">DNA-binding response regulator, NarL/FixJ family, contains REC and HTH domains</fullName>
    </submittedName>
</protein>
<dbReference type="InterPro" id="IPR000792">
    <property type="entry name" value="Tscrpt_reg_LuxR_C"/>
</dbReference>
<dbReference type="GO" id="GO:0006355">
    <property type="term" value="P:regulation of DNA-templated transcription"/>
    <property type="evidence" value="ECO:0007669"/>
    <property type="project" value="InterPro"/>
</dbReference>
<dbReference type="CDD" id="cd06170">
    <property type="entry name" value="LuxR_C_like"/>
    <property type="match status" value="1"/>
</dbReference>
<evidence type="ECO:0000256" key="5">
    <source>
        <dbReference type="PROSITE-ProRule" id="PRU00169"/>
    </source>
</evidence>
<evidence type="ECO:0000256" key="3">
    <source>
        <dbReference type="ARBA" id="ARBA00023125"/>
    </source>
</evidence>
<feature type="domain" description="Response regulatory" evidence="7">
    <location>
        <begin position="1"/>
        <end position="115"/>
    </location>
</feature>
<dbReference type="PRINTS" id="PR00038">
    <property type="entry name" value="HTHLUXR"/>
</dbReference>
<organism evidence="8 9">
    <name type="scientific">Paraoerskovia marina</name>
    <dbReference type="NCBI Taxonomy" id="545619"/>
    <lineage>
        <taxon>Bacteria</taxon>
        <taxon>Bacillati</taxon>
        <taxon>Actinomycetota</taxon>
        <taxon>Actinomycetes</taxon>
        <taxon>Micrococcales</taxon>
        <taxon>Cellulomonadaceae</taxon>
        <taxon>Paraoerskovia</taxon>
    </lineage>
</organism>
<sequence length="216" mass="22137">MVVDDDPMVRRLLETILGADGTVEVVATAADGDEVVPGIQAHHPDVVLMDLHMARVDGIAATRAVTRLPTPPAVLAMTSFSSEAAVIDAIQAGAAGFLAKDADPGEISRAVAAVAAGDGTLSPRAAKAVVARVAADPRAPERDHAQRQMAALTAREHELACAVAQGLSNAEIAATAYVSEATVKTHLNRAMTKVGATNRVQLALVVDRAGFGPVTA</sequence>
<keyword evidence="2" id="KW-0805">Transcription regulation</keyword>
<dbReference type="Proteomes" id="UP000185663">
    <property type="component" value="Chromosome I"/>
</dbReference>
<dbReference type="InterPro" id="IPR058245">
    <property type="entry name" value="NreC/VraR/RcsB-like_REC"/>
</dbReference>
<evidence type="ECO:0000256" key="4">
    <source>
        <dbReference type="ARBA" id="ARBA00023163"/>
    </source>
</evidence>
<feature type="domain" description="HTH luxR-type" evidence="6">
    <location>
        <begin position="145"/>
        <end position="210"/>
    </location>
</feature>
<keyword evidence="9" id="KW-1185">Reference proteome</keyword>
<evidence type="ECO:0000256" key="2">
    <source>
        <dbReference type="ARBA" id="ARBA00023015"/>
    </source>
</evidence>
<proteinExistence type="predicted"/>
<dbReference type="InterPro" id="IPR039420">
    <property type="entry name" value="WalR-like"/>
</dbReference>
<dbReference type="eggNOG" id="COG2197">
    <property type="taxonomic scope" value="Bacteria"/>
</dbReference>
<gene>
    <name evidence="8" type="ORF">SAMN04489860_0670</name>
</gene>